<dbReference type="InterPro" id="IPR036291">
    <property type="entry name" value="NAD(P)-bd_dom_sf"/>
</dbReference>
<dbReference type="EMBL" id="CP019650">
    <property type="protein sequence ID" value="AQQ67516.1"/>
    <property type="molecule type" value="Genomic_DNA"/>
</dbReference>
<evidence type="ECO:0000259" key="1">
    <source>
        <dbReference type="Pfam" id="PF01370"/>
    </source>
</evidence>
<evidence type="ECO:0000313" key="2">
    <source>
        <dbReference type="EMBL" id="AQQ67516.1"/>
    </source>
</evidence>
<dbReference type="Pfam" id="PF01370">
    <property type="entry name" value="Epimerase"/>
    <property type="match status" value="1"/>
</dbReference>
<proteinExistence type="predicted"/>
<feature type="domain" description="NAD-dependent epimerase/dehydratase" evidence="1">
    <location>
        <begin position="4"/>
        <end position="222"/>
    </location>
</feature>
<dbReference type="PANTHER" id="PTHR48079:SF6">
    <property type="entry name" value="NAD(P)-BINDING DOMAIN-CONTAINING PROTEIN-RELATED"/>
    <property type="match status" value="1"/>
</dbReference>
<sequence>MDKVLVSGASGFIGRALCQYLVSRSFEVHGIVRKRHVAIENVNLINLDLEKSENIHVACEGVDCVVHLAGRAHVLNDDARDPLEVFRRVNVHASLRLARAAIKSRVRRFVFVSSVGVNGAESSLYPFAEYSEPMPHADYAISKFEAEEELKSLFSGAETELVIIRPPLVYAADAPGNFSRLLRVVATGFPLPFGSLNNQRSIVSLENLIAFISLCIEHPAAKNELFLVSDGSDVSTTDIVRLLSRGMGKKSILIPVPDVLLKMGAKLLGKKSLYIQLCRSLQIDSSKAETLLGWKPLLGAEEALVETGKRFINKNTLS</sequence>
<dbReference type="Gene3D" id="3.40.50.720">
    <property type="entry name" value="NAD(P)-binding Rossmann-like Domain"/>
    <property type="match status" value="1"/>
</dbReference>
<dbReference type="AlphaFoldDB" id="A0A1Q2M4D1"/>
<dbReference type="InterPro" id="IPR051783">
    <property type="entry name" value="NAD(P)-dependent_oxidoreduct"/>
</dbReference>
<dbReference type="OrthoDB" id="9795415at2"/>
<evidence type="ECO:0000313" key="3">
    <source>
        <dbReference type="Proteomes" id="UP000188219"/>
    </source>
</evidence>
<keyword evidence="3" id="KW-1185">Reference proteome</keyword>
<dbReference type="PANTHER" id="PTHR48079">
    <property type="entry name" value="PROTEIN YEEZ"/>
    <property type="match status" value="1"/>
</dbReference>
<reference evidence="2" key="1">
    <citation type="submission" date="2017-02" db="EMBL/GenBank/DDBJ databases">
        <title>Genome of Microbulbifer agarilyticus GP101.</title>
        <authorList>
            <person name="Jung J."/>
            <person name="Bae S.S."/>
            <person name="Baek K."/>
        </authorList>
    </citation>
    <scope>NUCLEOTIDE SEQUENCE [LARGE SCALE GENOMIC DNA]</scope>
    <source>
        <strain evidence="2">GP101</strain>
    </source>
</reference>
<dbReference type="KEGG" id="maga:Mag101_07595"/>
<dbReference type="InterPro" id="IPR001509">
    <property type="entry name" value="Epimerase_deHydtase"/>
</dbReference>
<dbReference type="GO" id="GO:0004029">
    <property type="term" value="F:aldehyde dehydrogenase (NAD+) activity"/>
    <property type="evidence" value="ECO:0007669"/>
    <property type="project" value="TreeGrafter"/>
</dbReference>
<name>A0A1Q2M4D1_9GAMM</name>
<dbReference type="RefSeq" id="WP_077402987.1">
    <property type="nucleotide sequence ID" value="NZ_CP019650.1"/>
</dbReference>
<accession>A0A1Q2M4D1</accession>
<dbReference type="SUPFAM" id="SSF51735">
    <property type="entry name" value="NAD(P)-binding Rossmann-fold domains"/>
    <property type="match status" value="1"/>
</dbReference>
<gene>
    <name evidence="2" type="ORF">Mag101_07595</name>
</gene>
<dbReference type="Proteomes" id="UP000188219">
    <property type="component" value="Chromosome"/>
</dbReference>
<protein>
    <recommendedName>
        <fullName evidence="1">NAD-dependent epimerase/dehydratase domain-containing protein</fullName>
    </recommendedName>
</protein>
<dbReference type="GO" id="GO:0005737">
    <property type="term" value="C:cytoplasm"/>
    <property type="evidence" value="ECO:0007669"/>
    <property type="project" value="TreeGrafter"/>
</dbReference>
<organism evidence="2 3">
    <name type="scientific">Microbulbifer agarilyticus</name>
    <dbReference type="NCBI Taxonomy" id="260552"/>
    <lineage>
        <taxon>Bacteria</taxon>
        <taxon>Pseudomonadati</taxon>
        <taxon>Pseudomonadota</taxon>
        <taxon>Gammaproteobacteria</taxon>
        <taxon>Cellvibrionales</taxon>
        <taxon>Microbulbiferaceae</taxon>
        <taxon>Microbulbifer</taxon>
    </lineage>
</organism>
<dbReference type="STRING" id="260552.Mag101_07595"/>